<sequence>MSEPSAHIELASKPQHPEVDTLSDRRRRAVARWHAFAMYEEVRMWREDQEAERARQRSTEQQDSQESQDAQGAKTVSPRKSCDSQEYGVSGVDTEQGTIDDDQQELVSSDKTKSVESHDEERMSYDGECRHGSAGSAESDSPAIRDDENPEKKQAVVARAESNYSIDDGQNRPYFFMPRFPVILPQTFFRELPGFSSPSSSNTRLDILPGGWSLCGGDAYRTAFYRTTESSINVPRNLPCVPGTDTGVVAVG</sequence>
<feature type="compositionally biased region" description="Basic and acidic residues" evidence="1">
    <location>
        <begin position="41"/>
        <end position="60"/>
    </location>
</feature>
<name>A0A4U0V3F0_9PEZI</name>
<feature type="compositionally biased region" description="Basic and acidic residues" evidence="1">
    <location>
        <begin position="15"/>
        <end position="24"/>
    </location>
</feature>
<comment type="caution">
    <text evidence="2">The sequence shown here is derived from an EMBL/GenBank/DDBJ whole genome shotgun (WGS) entry which is preliminary data.</text>
</comment>
<dbReference type="EMBL" id="NAJP01000020">
    <property type="protein sequence ID" value="TKA43181.1"/>
    <property type="molecule type" value="Genomic_DNA"/>
</dbReference>
<feature type="compositionally biased region" description="Basic and acidic residues" evidence="1">
    <location>
        <begin position="143"/>
        <end position="154"/>
    </location>
</feature>
<evidence type="ECO:0000256" key="1">
    <source>
        <dbReference type="SAM" id="MobiDB-lite"/>
    </source>
</evidence>
<reference evidence="2 3" key="1">
    <citation type="submission" date="2017-03" db="EMBL/GenBank/DDBJ databases">
        <title>Genomes of endolithic fungi from Antarctica.</title>
        <authorList>
            <person name="Coleine C."/>
            <person name="Masonjones S."/>
            <person name="Stajich J.E."/>
        </authorList>
    </citation>
    <scope>NUCLEOTIDE SEQUENCE [LARGE SCALE GENOMIC DNA]</scope>
    <source>
        <strain evidence="2 3">CCFEE 5311</strain>
    </source>
</reference>
<evidence type="ECO:0000313" key="3">
    <source>
        <dbReference type="Proteomes" id="UP000310066"/>
    </source>
</evidence>
<protein>
    <submittedName>
        <fullName evidence="2">Uncharacterized protein</fullName>
    </submittedName>
</protein>
<accession>A0A4U0V3F0</accession>
<dbReference type="OrthoDB" id="10405281at2759"/>
<dbReference type="AlphaFoldDB" id="A0A4U0V3F0"/>
<feature type="compositionally biased region" description="Low complexity" evidence="1">
    <location>
        <begin position="61"/>
        <end position="71"/>
    </location>
</feature>
<dbReference type="Proteomes" id="UP000310066">
    <property type="component" value="Unassembled WGS sequence"/>
</dbReference>
<feature type="compositionally biased region" description="Basic and acidic residues" evidence="1">
    <location>
        <begin position="108"/>
        <end position="131"/>
    </location>
</feature>
<feature type="region of interest" description="Disordered" evidence="1">
    <location>
        <begin position="1"/>
        <end position="26"/>
    </location>
</feature>
<organism evidence="2 3">
    <name type="scientific">Friedmanniomyces endolithicus</name>
    <dbReference type="NCBI Taxonomy" id="329885"/>
    <lineage>
        <taxon>Eukaryota</taxon>
        <taxon>Fungi</taxon>
        <taxon>Dikarya</taxon>
        <taxon>Ascomycota</taxon>
        <taxon>Pezizomycotina</taxon>
        <taxon>Dothideomycetes</taxon>
        <taxon>Dothideomycetidae</taxon>
        <taxon>Mycosphaerellales</taxon>
        <taxon>Teratosphaeriaceae</taxon>
        <taxon>Friedmanniomyces</taxon>
    </lineage>
</organism>
<gene>
    <name evidence="2" type="ORF">B0A54_06130</name>
</gene>
<feature type="region of interest" description="Disordered" evidence="1">
    <location>
        <begin position="41"/>
        <end position="164"/>
    </location>
</feature>
<proteinExistence type="predicted"/>
<evidence type="ECO:0000313" key="2">
    <source>
        <dbReference type="EMBL" id="TKA43181.1"/>
    </source>
</evidence>